<dbReference type="GO" id="GO:0003677">
    <property type="term" value="F:DNA binding"/>
    <property type="evidence" value="ECO:0007669"/>
    <property type="project" value="UniProtKB-KW"/>
</dbReference>
<comment type="similarity">
    <text evidence="1">Belongs to the short-chain fatty acyl-CoA assimilation regulator (ScfR) family.</text>
</comment>
<keyword evidence="7" id="KW-1185">Reference proteome</keyword>
<dbReference type="SUPFAM" id="SSF47413">
    <property type="entry name" value="lambda repressor-like DNA-binding domains"/>
    <property type="match status" value="1"/>
</dbReference>
<keyword evidence="4" id="KW-0804">Transcription</keyword>
<comment type="caution">
    <text evidence="6">The sequence shown here is derived from an EMBL/GenBank/DDBJ whole genome shotgun (WGS) entry which is preliminary data.</text>
</comment>
<evidence type="ECO:0000313" key="7">
    <source>
        <dbReference type="Proteomes" id="UP001139516"/>
    </source>
</evidence>
<dbReference type="InterPro" id="IPR018653">
    <property type="entry name" value="ScfR_C"/>
</dbReference>
<sequence>MSRPMIGRTVRRLRQEQSLTQQALAGRLGISASYLNLIEHDQRAVTAGLLIKLTETLQVDLAALSGGEERRLEAGLREVMADPLLGAEQVPESEIAALAGTAPNAARAVLSLYRAWRVAREDASGIALPSGRRLLLPNEEARDFFHAHVNHFPALEEAAERIGAELGASPAEMNHAVAERLRRQHGLTVSVGPLEGALRRHDPAARLLQLSDALPRESRGFHMAFQLMLLEAREAVESVLAPAEPTTGEAAALIRIGLLNYAAGALLMPYAAFLGAAKALRHDVEGLAARFGVSFEQCCHRLSTLQRPDQRGVPFFFLRTDPAGNVDKRFSAAGFPFARFGGSCPRWIVHSAFATPGTLRVQLATLPDGAAFLCFARTVTGPAARWGEPAPVHVVAMGCDVSRAGEVVYADGLDLEHAAVGIGLSCRLCDRADCRSRAFPPLEHRLAFDPQVTGAAPYRFEVRGTRGARPGG</sequence>
<evidence type="ECO:0000259" key="5">
    <source>
        <dbReference type="PROSITE" id="PS50943"/>
    </source>
</evidence>
<dbReference type="GO" id="GO:0005829">
    <property type="term" value="C:cytosol"/>
    <property type="evidence" value="ECO:0007669"/>
    <property type="project" value="TreeGrafter"/>
</dbReference>
<protein>
    <submittedName>
        <fullName evidence="6">Short-chain fatty acyl-CoA regulator family protein</fullName>
    </submittedName>
</protein>
<evidence type="ECO:0000256" key="2">
    <source>
        <dbReference type="ARBA" id="ARBA00023015"/>
    </source>
</evidence>
<dbReference type="Gene3D" id="1.10.260.40">
    <property type="entry name" value="lambda repressor-like DNA-binding domains"/>
    <property type="match status" value="1"/>
</dbReference>
<evidence type="ECO:0000256" key="1">
    <source>
        <dbReference type="ARBA" id="ARBA00007227"/>
    </source>
</evidence>
<gene>
    <name evidence="6" type="ORF">M0638_11670</name>
</gene>
<dbReference type="InterPro" id="IPR001387">
    <property type="entry name" value="Cro/C1-type_HTH"/>
</dbReference>
<dbReference type="RefSeq" id="WP_248667166.1">
    <property type="nucleotide sequence ID" value="NZ_JALPRX010000047.1"/>
</dbReference>
<keyword evidence="2" id="KW-0805">Transcription regulation</keyword>
<dbReference type="Proteomes" id="UP001139516">
    <property type="component" value="Unassembled WGS sequence"/>
</dbReference>
<evidence type="ECO:0000256" key="3">
    <source>
        <dbReference type="ARBA" id="ARBA00023125"/>
    </source>
</evidence>
<evidence type="ECO:0000313" key="6">
    <source>
        <dbReference type="EMBL" id="MCK8785042.1"/>
    </source>
</evidence>
<dbReference type="AlphaFoldDB" id="A0A9X1YAD6"/>
<dbReference type="Pfam" id="PF01381">
    <property type="entry name" value="HTH_3"/>
    <property type="match status" value="1"/>
</dbReference>
<keyword evidence="3" id="KW-0238">DNA-binding</keyword>
<dbReference type="InterPro" id="IPR010982">
    <property type="entry name" value="Lambda_DNA-bd_dom_sf"/>
</dbReference>
<accession>A0A9X1YAD6</accession>
<dbReference type="InterPro" id="IPR050807">
    <property type="entry name" value="TransReg_Diox_bact_type"/>
</dbReference>
<dbReference type="Pfam" id="PF09856">
    <property type="entry name" value="ScfRs"/>
    <property type="match status" value="1"/>
</dbReference>
<dbReference type="InterPro" id="IPR010359">
    <property type="entry name" value="IrrE_HExxH"/>
</dbReference>
<dbReference type="InterPro" id="IPR026281">
    <property type="entry name" value="HTH_RamB"/>
</dbReference>
<organism evidence="6 7">
    <name type="scientific">Roseomonas acroporae</name>
    <dbReference type="NCBI Taxonomy" id="2937791"/>
    <lineage>
        <taxon>Bacteria</taxon>
        <taxon>Pseudomonadati</taxon>
        <taxon>Pseudomonadota</taxon>
        <taxon>Alphaproteobacteria</taxon>
        <taxon>Acetobacterales</taxon>
        <taxon>Roseomonadaceae</taxon>
        <taxon>Roseomonas</taxon>
    </lineage>
</organism>
<dbReference type="CDD" id="cd00093">
    <property type="entry name" value="HTH_XRE"/>
    <property type="match status" value="1"/>
</dbReference>
<dbReference type="GO" id="GO:0003700">
    <property type="term" value="F:DNA-binding transcription factor activity"/>
    <property type="evidence" value="ECO:0007669"/>
    <property type="project" value="TreeGrafter"/>
</dbReference>
<reference evidence="6" key="1">
    <citation type="submission" date="2022-04" db="EMBL/GenBank/DDBJ databases">
        <title>Roseomonas acroporae sp. nov., isolated from coral Acropora digitifera.</title>
        <authorList>
            <person name="Sun H."/>
        </authorList>
    </citation>
    <scope>NUCLEOTIDE SEQUENCE</scope>
    <source>
        <strain evidence="6">NAR14</strain>
    </source>
</reference>
<dbReference type="PANTHER" id="PTHR46797">
    <property type="entry name" value="HTH-TYPE TRANSCRIPTIONAL REGULATOR"/>
    <property type="match status" value="1"/>
</dbReference>
<dbReference type="PROSITE" id="PS50943">
    <property type="entry name" value="HTH_CROC1"/>
    <property type="match status" value="1"/>
</dbReference>
<evidence type="ECO:0000256" key="4">
    <source>
        <dbReference type="ARBA" id="ARBA00023163"/>
    </source>
</evidence>
<dbReference type="SMART" id="SM00530">
    <property type="entry name" value="HTH_XRE"/>
    <property type="match status" value="1"/>
</dbReference>
<proteinExistence type="inferred from homology"/>
<dbReference type="PIRSF" id="PIRSF019251">
    <property type="entry name" value="Rv0465c"/>
    <property type="match status" value="1"/>
</dbReference>
<dbReference type="EMBL" id="JALPRX010000047">
    <property type="protein sequence ID" value="MCK8785042.1"/>
    <property type="molecule type" value="Genomic_DNA"/>
</dbReference>
<feature type="domain" description="HTH cro/C1-type" evidence="5">
    <location>
        <begin position="10"/>
        <end position="64"/>
    </location>
</feature>
<dbReference type="Pfam" id="PF06114">
    <property type="entry name" value="Peptidase_M78"/>
    <property type="match status" value="1"/>
</dbReference>
<name>A0A9X1YAD6_9PROT</name>
<dbReference type="PANTHER" id="PTHR46797:SF23">
    <property type="entry name" value="HTH-TYPE TRANSCRIPTIONAL REGULATOR SUTR"/>
    <property type="match status" value="1"/>
</dbReference>